<dbReference type="Gene3D" id="3.40.50.880">
    <property type="match status" value="1"/>
</dbReference>
<comment type="caution">
    <text evidence="2">The sequence shown here is derived from an EMBL/GenBank/DDBJ whole genome shotgun (WGS) entry which is preliminary data.</text>
</comment>
<gene>
    <name evidence="2" type="ORF">NZH93_26820</name>
</gene>
<dbReference type="InterPro" id="IPR017926">
    <property type="entry name" value="GATASE"/>
</dbReference>
<feature type="domain" description="Glutamine amidotransferase" evidence="1">
    <location>
        <begin position="20"/>
        <end position="179"/>
    </location>
</feature>
<dbReference type="CDD" id="cd01741">
    <property type="entry name" value="GATase1_1"/>
    <property type="match status" value="1"/>
</dbReference>
<dbReference type="EMBL" id="JANYMP010000014">
    <property type="protein sequence ID" value="MCS7480483.1"/>
    <property type="molecule type" value="Genomic_DNA"/>
</dbReference>
<dbReference type="Pfam" id="PF00117">
    <property type="entry name" value="GATase"/>
    <property type="match status" value="1"/>
</dbReference>
<dbReference type="PANTHER" id="PTHR42695">
    <property type="entry name" value="GLUTAMINE AMIDOTRANSFERASE YLR126C-RELATED"/>
    <property type="match status" value="1"/>
</dbReference>
<organism evidence="2 3">
    <name type="scientific">Umezawaea endophytica</name>
    <dbReference type="NCBI Taxonomy" id="1654476"/>
    <lineage>
        <taxon>Bacteria</taxon>
        <taxon>Bacillati</taxon>
        <taxon>Actinomycetota</taxon>
        <taxon>Actinomycetes</taxon>
        <taxon>Pseudonocardiales</taxon>
        <taxon>Pseudonocardiaceae</taxon>
        <taxon>Umezawaea</taxon>
    </lineage>
</organism>
<dbReference type="SUPFAM" id="SSF52317">
    <property type="entry name" value="Class I glutamine amidotransferase-like"/>
    <property type="match status" value="1"/>
</dbReference>
<protein>
    <submittedName>
        <fullName evidence="2">Type 1 glutamine amidotransferase</fullName>
    </submittedName>
</protein>
<proteinExistence type="predicted"/>
<sequence length="225" mass="23779">MRAVVVQHVPFEGPGLIGPALSAVGADVRVVRVYAGEPLPDAEKLDALVVLGGPMGAFDDHAHPHLARERDLIAECVRRGTPVLGVCLGSQLLAAALGAQVWRGPDVESGAGTVTLTPAGSADPVLGPSGPRLPVVHWHHDTFDLPEHGVQLATSERYAQQAFRVGDSYGLQFHVEFDAVALDQAAPHLPPDTTITPDEIHAVAAEGERVLKRWAEHVVTVAGDR</sequence>
<dbReference type="PROSITE" id="PS51273">
    <property type="entry name" value="GATASE_TYPE_1"/>
    <property type="match status" value="1"/>
</dbReference>
<evidence type="ECO:0000313" key="2">
    <source>
        <dbReference type="EMBL" id="MCS7480483.1"/>
    </source>
</evidence>
<dbReference type="Proteomes" id="UP001141259">
    <property type="component" value="Unassembled WGS sequence"/>
</dbReference>
<evidence type="ECO:0000259" key="1">
    <source>
        <dbReference type="Pfam" id="PF00117"/>
    </source>
</evidence>
<evidence type="ECO:0000313" key="3">
    <source>
        <dbReference type="Proteomes" id="UP001141259"/>
    </source>
</evidence>
<dbReference type="InterPro" id="IPR029062">
    <property type="entry name" value="Class_I_gatase-like"/>
</dbReference>
<dbReference type="AlphaFoldDB" id="A0A9X2VPL1"/>
<dbReference type="InterPro" id="IPR044992">
    <property type="entry name" value="ChyE-like"/>
</dbReference>
<accession>A0A9X2VPL1</accession>
<name>A0A9X2VPL1_9PSEU</name>
<dbReference type="RefSeq" id="WP_259625982.1">
    <property type="nucleotide sequence ID" value="NZ_JANYMP010000014.1"/>
</dbReference>
<dbReference type="GO" id="GO:0005829">
    <property type="term" value="C:cytosol"/>
    <property type="evidence" value="ECO:0007669"/>
    <property type="project" value="TreeGrafter"/>
</dbReference>
<keyword evidence="3" id="KW-1185">Reference proteome</keyword>
<dbReference type="PANTHER" id="PTHR42695:SF5">
    <property type="entry name" value="GLUTAMINE AMIDOTRANSFERASE YLR126C-RELATED"/>
    <property type="match status" value="1"/>
</dbReference>
<reference evidence="2" key="1">
    <citation type="submission" date="2022-08" db="EMBL/GenBank/DDBJ databases">
        <authorList>
            <person name="Tistechok S."/>
            <person name="Samborskyy M."/>
            <person name="Roman I."/>
        </authorList>
    </citation>
    <scope>NUCLEOTIDE SEQUENCE</scope>
    <source>
        <strain evidence="2">DSM 103496</strain>
    </source>
</reference>
<keyword evidence="2" id="KW-0315">Glutamine amidotransferase</keyword>